<dbReference type="InterPro" id="IPR050109">
    <property type="entry name" value="HTH-type_TetR-like_transc_reg"/>
</dbReference>
<keyword evidence="5" id="KW-1185">Reference proteome</keyword>
<evidence type="ECO:0000313" key="4">
    <source>
        <dbReference type="EMBL" id="MBR7826559.1"/>
    </source>
</evidence>
<dbReference type="PRINTS" id="PR00455">
    <property type="entry name" value="HTHTETR"/>
</dbReference>
<organism evidence="4 5">
    <name type="scientific">Actinospica acidithermotolerans</name>
    <dbReference type="NCBI Taxonomy" id="2828514"/>
    <lineage>
        <taxon>Bacteria</taxon>
        <taxon>Bacillati</taxon>
        <taxon>Actinomycetota</taxon>
        <taxon>Actinomycetes</taxon>
        <taxon>Catenulisporales</taxon>
        <taxon>Actinospicaceae</taxon>
        <taxon>Actinospica</taxon>
    </lineage>
</organism>
<feature type="DNA-binding region" description="H-T-H motif" evidence="2">
    <location>
        <begin position="44"/>
        <end position="63"/>
    </location>
</feature>
<dbReference type="Proteomes" id="UP000676325">
    <property type="component" value="Unassembled WGS sequence"/>
</dbReference>
<evidence type="ECO:0000259" key="3">
    <source>
        <dbReference type="PROSITE" id="PS50977"/>
    </source>
</evidence>
<evidence type="ECO:0000313" key="5">
    <source>
        <dbReference type="Proteomes" id="UP000676325"/>
    </source>
</evidence>
<dbReference type="EMBL" id="JAGSOH010000019">
    <property type="protein sequence ID" value="MBR7826559.1"/>
    <property type="molecule type" value="Genomic_DNA"/>
</dbReference>
<dbReference type="SUPFAM" id="SSF48498">
    <property type="entry name" value="Tetracyclin repressor-like, C-terminal domain"/>
    <property type="match status" value="1"/>
</dbReference>
<dbReference type="Pfam" id="PF00440">
    <property type="entry name" value="TetR_N"/>
    <property type="match status" value="1"/>
</dbReference>
<keyword evidence="1 2" id="KW-0238">DNA-binding</keyword>
<dbReference type="InterPro" id="IPR009057">
    <property type="entry name" value="Homeodomain-like_sf"/>
</dbReference>
<dbReference type="InterPro" id="IPR001647">
    <property type="entry name" value="HTH_TetR"/>
</dbReference>
<dbReference type="PANTHER" id="PTHR30055:SF241">
    <property type="entry name" value="TRANSCRIPTIONAL REGULATORY PROTEIN"/>
    <property type="match status" value="1"/>
</dbReference>
<accession>A0A941IGW0</accession>
<name>A0A941IGW0_9ACTN</name>
<reference evidence="4" key="1">
    <citation type="submission" date="2021-04" db="EMBL/GenBank/DDBJ databases">
        <title>Genome based classification of Actinospica acidithermotolerans sp. nov., an actinobacterium isolated from an Indonesian hot spring.</title>
        <authorList>
            <person name="Kusuma A.B."/>
            <person name="Putra K.E."/>
            <person name="Nafisah S."/>
            <person name="Loh J."/>
            <person name="Nouioui I."/>
            <person name="Goodfellow M."/>
        </authorList>
    </citation>
    <scope>NUCLEOTIDE SEQUENCE</scope>
    <source>
        <strain evidence="4">MGRD01-02</strain>
    </source>
</reference>
<dbReference type="GO" id="GO:0003700">
    <property type="term" value="F:DNA-binding transcription factor activity"/>
    <property type="evidence" value="ECO:0007669"/>
    <property type="project" value="TreeGrafter"/>
</dbReference>
<dbReference type="RefSeq" id="WP_212517708.1">
    <property type="nucleotide sequence ID" value="NZ_JAGSOH010000019.1"/>
</dbReference>
<gene>
    <name evidence="4" type="ORF">KDK95_09610</name>
</gene>
<sequence length="231" mass="24805">MATDEEAPQRPKRLTRAESKARTRELLLDAAAETFARKGYAGASVEEIAESAGFSIGALYSNFGGKQELFLALLESRASDRIAEAAQLIDGRQPDGTAAAGLGKLLIETADEDVAFESLRAEFWLYAVRNPESMATFAERVGESRDALTGVIARLLEGQGRGTDYPLQSISTVVIALFHGLVQLRRIDPGFVSEDLFERTLACLFTEATMTGVQLPGPSAEQSGSGENADD</sequence>
<dbReference type="AlphaFoldDB" id="A0A941IGW0"/>
<dbReference type="InterPro" id="IPR036271">
    <property type="entry name" value="Tet_transcr_reg_TetR-rel_C_sf"/>
</dbReference>
<dbReference type="SUPFAM" id="SSF46689">
    <property type="entry name" value="Homeodomain-like"/>
    <property type="match status" value="1"/>
</dbReference>
<dbReference type="Gene3D" id="1.10.357.10">
    <property type="entry name" value="Tetracycline Repressor, domain 2"/>
    <property type="match status" value="1"/>
</dbReference>
<dbReference type="PANTHER" id="PTHR30055">
    <property type="entry name" value="HTH-TYPE TRANSCRIPTIONAL REGULATOR RUTR"/>
    <property type="match status" value="1"/>
</dbReference>
<protein>
    <submittedName>
        <fullName evidence="4">TetR/AcrR family transcriptional regulator</fullName>
    </submittedName>
</protein>
<evidence type="ECO:0000256" key="2">
    <source>
        <dbReference type="PROSITE-ProRule" id="PRU00335"/>
    </source>
</evidence>
<dbReference type="GO" id="GO:0000976">
    <property type="term" value="F:transcription cis-regulatory region binding"/>
    <property type="evidence" value="ECO:0007669"/>
    <property type="project" value="TreeGrafter"/>
</dbReference>
<dbReference type="PROSITE" id="PS50977">
    <property type="entry name" value="HTH_TETR_2"/>
    <property type="match status" value="1"/>
</dbReference>
<proteinExistence type="predicted"/>
<evidence type="ECO:0000256" key="1">
    <source>
        <dbReference type="ARBA" id="ARBA00023125"/>
    </source>
</evidence>
<feature type="domain" description="HTH tetR-type" evidence="3">
    <location>
        <begin position="21"/>
        <end position="81"/>
    </location>
</feature>
<comment type="caution">
    <text evidence="4">The sequence shown here is derived from an EMBL/GenBank/DDBJ whole genome shotgun (WGS) entry which is preliminary data.</text>
</comment>